<proteinExistence type="predicted"/>
<dbReference type="GO" id="GO:0008168">
    <property type="term" value="F:methyltransferase activity"/>
    <property type="evidence" value="ECO:0007669"/>
    <property type="project" value="UniProtKB-KW"/>
</dbReference>
<reference evidence="7" key="1">
    <citation type="submission" date="2017-04" db="EMBL/GenBank/DDBJ databases">
        <authorList>
            <person name="Varghese N."/>
            <person name="Submissions S."/>
        </authorList>
    </citation>
    <scope>NUCLEOTIDE SEQUENCE [LARGE SCALE GENOMIC DNA]</scope>
    <source>
        <strain evidence="7">B4P</strain>
    </source>
</reference>
<sequence length="184" mass="21319">MQTIFDAVITITSLTIIGFYTWSLKNHFTSAGMTWKARLVSAGVILTAVLFLYLSWTQPQVLWAQVIGLILEIAAAALFWWAIWASRRARLRFAFDPALPHGIVSEGPYRYLRHPFYSSYLMFWTGWAVACWSIWSPFPVIFFAILYVAAARMEERNFEASQLADEYRQYKRKTGFLTPRIGRD</sequence>
<comment type="subcellular location">
    <subcellularLocation>
        <location evidence="1">Endomembrane system</location>
        <topology evidence="1">Multi-pass membrane protein</topology>
    </subcellularLocation>
</comment>
<feature type="transmembrane region" description="Helical" evidence="5">
    <location>
        <begin position="62"/>
        <end position="83"/>
    </location>
</feature>
<gene>
    <name evidence="6" type="ORF">SAMN02982989_1678</name>
</gene>
<dbReference type="RefSeq" id="WP_085421966.1">
    <property type="nucleotide sequence ID" value="NZ_FXAF01000006.1"/>
</dbReference>
<evidence type="ECO:0000256" key="2">
    <source>
        <dbReference type="ARBA" id="ARBA00022692"/>
    </source>
</evidence>
<keyword evidence="6" id="KW-0489">Methyltransferase</keyword>
<keyword evidence="3 5" id="KW-1133">Transmembrane helix</keyword>
<dbReference type="InterPro" id="IPR007318">
    <property type="entry name" value="Phopholipid_MeTrfase"/>
</dbReference>
<name>A0A1X7EST9_9HYPH</name>
<evidence type="ECO:0000256" key="4">
    <source>
        <dbReference type="ARBA" id="ARBA00023136"/>
    </source>
</evidence>
<keyword evidence="7" id="KW-1185">Reference proteome</keyword>
<dbReference type="EMBL" id="FXAF01000006">
    <property type="protein sequence ID" value="SMF38838.1"/>
    <property type="molecule type" value="Genomic_DNA"/>
</dbReference>
<evidence type="ECO:0000256" key="3">
    <source>
        <dbReference type="ARBA" id="ARBA00022989"/>
    </source>
</evidence>
<accession>A0A1X7EST9</accession>
<dbReference type="AlphaFoldDB" id="A0A1X7EST9"/>
<keyword evidence="4 5" id="KW-0472">Membrane</keyword>
<evidence type="ECO:0000313" key="6">
    <source>
        <dbReference type="EMBL" id="SMF38838.1"/>
    </source>
</evidence>
<keyword evidence="2 5" id="KW-0812">Transmembrane</keyword>
<keyword evidence="6" id="KW-0808">Transferase</keyword>
<evidence type="ECO:0000256" key="1">
    <source>
        <dbReference type="ARBA" id="ARBA00004127"/>
    </source>
</evidence>
<dbReference type="Proteomes" id="UP000192903">
    <property type="component" value="Unassembled WGS sequence"/>
</dbReference>
<dbReference type="OrthoDB" id="9816156at2"/>
<dbReference type="STRING" id="464029.SAMN02982989_1678"/>
<feature type="transmembrane region" description="Helical" evidence="5">
    <location>
        <begin position="35"/>
        <end position="56"/>
    </location>
</feature>
<feature type="transmembrane region" description="Helical" evidence="5">
    <location>
        <begin position="6"/>
        <end position="23"/>
    </location>
</feature>
<feature type="transmembrane region" description="Helical" evidence="5">
    <location>
        <begin position="120"/>
        <end position="149"/>
    </location>
</feature>
<dbReference type="PANTHER" id="PTHR43847:SF1">
    <property type="entry name" value="BLL3993 PROTEIN"/>
    <property type="match status" value="1"/>
</dbReference>
<dbReference type="GO" id="GO:0012505">
    <property type="term" value="C:endomembrane system"/>
    <property type="evidence" value="ECO:0007669"/>
    <property type="project" value="UniProtKB-SubCell"/>
</dbReference>
<dbReference type="GO" id="GO:0032259">
    <property type="term" value="P:methylation"/>
    <property type="evidence" value="ECO:0007669"/>
    <property type="project" value="UniProtKB-KW"/>
</dbReference>
<dbReference type="InterPro" id="IPR052527">
    <property type="entry name" value="Metal_cation-efflux_comp"/>
</dbReference>
<dbReference type="Pfam" id="PF04191">
    <property type="entry name" value="PEMT"/>
    <property type="match status" value="1"/>
</dbReference>
<evidence type="ECO:0000313" key="7">
    <source>
        <dbReference type="Proteomes" id="UP000192903"/>
    </source>
</evidence>
<organism evidence="6 7">
    <name type="scientific">Xaviernesmea oryzae</name>
    <dbReference type="NCBI Taxonomy" id="464029"/>
    <lineage>
        <taxon>Bacteria</taxon>
        <taxon>Pseudomonadati</taxon>
        <taxon>Pseudomonadota</taxon>
        <taxon>Alphaproteobacteria</taxon>
        <taxon>Hyphomicrobiales</taxon>
        <taxon>Rhizobiaceae</taxon>
        <taxon>Rhizobium/Agrobacterium group</taxon>
        <taxon>Xaviernesmea</taxon>
    </lineage>
</organism>
<dbReference type="PANTHER" id="PTHR43847">
    <property type="entry name" value="BLL3993 PROTEIN"/>
    <property type="match status" value="1"/>
</dbReference>
<dbReference type="Gene3D" id="1.20.120.1630">
    <property type="match status" value="1"/>
</dbReference>
<protein>
    <submittedName>
        <fullName evidence="6">Protein-S-isoprenylcysteine O-methyltransferase Ste14</fullName>
    </submittedName>
</protein>
<evidence type="ECO:0000256" key="5">
    <source>
        <dbReference type="SAM" id="Phobius"/>
    </source>
</evidence>